<protein>
    <recommendedName>
        <fullName evidence="4">DUF1269 domain-containing protein</fullName>
    </recommendedName>
</protein>
<dbReference type="RefSeq" id="WP_263528653.1">
    <property type="nucleotide sequence ID" value="NZ_JAOVZB010000001.1"/>
</dbReference>
<dbReference type="EMBL" id="JAOVZB010000001">
    <property type="protein sequence ID" value="MCV2401269.1"/>
    <property type="molecule type" value="Genomic_DNA"/>
</dbReference>
<feature type="transmembrane region" description="Helical" evidence="1">
    <location>
        <begin position="64"/>
        <end position="85"/>
    </location>
</feature>
<evidence type="ECO:0000313" key="3">
    <source>
        <dbReference type="Proteomes" id="UP001209713"/>
    </source>
</evidence>
<organism evidence="2 3">
    <name type="scientific">Marinomonas sargassi</name>
    <dbReference type="NCBI Taxonomy" id="2984494"/>
    <lineage>
        <taxon>Bacteria</taxon>
        <taxon>Pseudomonadati</taxon>
        <taxon>Pseudomonadota</taxon>
        <taxon>Gammaproteobacteria</taxon>
        <taxon>Oceanospirillales</taxon>
        <taxon>Oceanospirillaceae</taxon>
        <taxon>Marinomonas</taxon>
    </lineage>
</organism>
<keyword evidence="1" id="KW-0472">Membrane</keyword>
<evidence type="ECO:0000256" key="1">
    <source>
        <dbReference type="SAM" id="Phobius"/>
    </source>
</evidence>
<feature type="transmembrane region" description="Helical" evidence="1">
    <location>
        <begin position="91"/>
        <end position="111"/>
    </location>
</feature>
<keyword evidence="1" id="KW-1133">Transmembrane helix</keyword>
<proteinExistence type="predicted"/>
<evidence type="ECO:0000313" key="2">
    <source>
        <dbReference type="EMBL" id="MCV2401269.1"/>
    </source>
</evidence>
<accession>A0ABT2YN06</accession>
<keyword evidence="1" id="KW-0812">Transmembrane</keyword>
<comment type="caution">
    <text evidence="2">The sequence shown here is derived from an EMBL/GenBank/DDBJ whole genome shotgun (WGS) entry which is preliminary data.</text>
</comment>
<sequence>MKRLYYVTQDLDDAEMISGEVHRNGIDDHHFFVICRDEKGIKTHHLHGSDTLEKTNIIASGSRAYQVGGGLAIGIMALALLNHLFAVVPSLPIFLLIIIAAMATIIVKIAGSSFDSYLMERLNQHLDLGEAVIVIDVDRNQLHKVEAMLELHPKAKFIADCSNIGAAIPE</sequence>
<dbReference type="Proteomes" id="UP001209713">
    <property type="component" value="Unassembled WGS sequence"/>
</dbReference>
<keyword evidence="3" id="KW-1185">Reference proteome</keyword>
<gene>
    <name evidence="2" type="ORF">OFY17_00080</name>
</gene>
<reference evidence="2 3" key="1">
    <citation type="submission" date="2022-10" db="EMBL/GenBank/DDBJ databases">
        <title>Marinomonas transparenta sp. nov. and Marinomonas sargassi sp. nov., isolated from marine alga (Sargassum natans (L.) Gaillon).</title>
        <authorList>
            <person name="Wang Y."/>
        </authorList>
    </citation>
    <scope>NUCLEOTIDE SEQUENCE [LARGE SCALE GENOMIC DNA]</scope>
    <source>
        <strain evidence="2 3">C2222</strain>
    </source>
</reference>
<evidence type="ECO:0008006" key="4">
    <source>
        <dbReference type="Google" id="ProtNLM"/>
    </source>
</evidence>
<name>A0ABT2YN06_9GAMM</name>